<protein>
    <submittedName>
        <fullName evidence="1">Ferrochelatase</fullName>
    </submittedName>
</protein>
<reference evidence="1" key="2">
    <citation type="journal article" date="2023" name="Microorganisms">
        <title>Isolation and Genomic Characteristics of Cat-Borne Campylobacter felis sp. nov. and Sheep-Borne Campylobacter ovis sp. nov.</title>
        <authorList>
            <person name="Wang H."/>
            <person name="Li Y."/>
            <person name="Gu Y."/>
            <person name="Zhou G."/>
            <person name="Chen X."/>
            <person name="Zhang X."/>
            <person name="Shao Z."/>
            <person name="Zhang J."/>
            <person name="Zhang M."/>
        </authorList>
    </citation>
    <scope>NUCLEOTIDE SEQUENCE</scope>
    <source>
        <strain evidence="1">PS10</strain>
    </source>
</reference>
<dbReference type="InterPro" id="IPR035911">
    <property type="entry name" value="MurE/MurF_N"/>
</dbReference>
<evidence type="ECO:0000313" key="1">
    <source>
        <dbReference type="EMBL" id="MDL0088703.1"/>
    </source>
</evidence>
<gene>
    <name evidence="1" type="ORF">NYG85_04855</name>
</gene>
<proteinExistence type="predicted"/>
<dbReference type="Gene3D" id="3.40.1390.10">
    <property type="entry name" value="MurE/MurF, N-terminal domain"/>
    <property type="match status" value="1"/>
</dbReference>
<evidence type="ECO:0000313" key="2">
    <source>
        <dbReference type="Proteomes" id="UP001173801"/>
    </source>
</evidence>
<name>A0ABT7HQK2_9BACT</name>
<dbReference type="RefSeq" id="WP_284937364.1">
    <property type="nucleotide sequence ID" value="NZ_JANURM010000004.1"/>
</dbReference>
<dbReference type="SUPFAM" id="SSF63418">
    <property type="entry name" value="MurE/MurF N-terminal domain"/>
    <property type="match status" value="1"/>
</dbReference>
<sequence>MRVESLSRLLNGILLNNPVISQVSGFNFHAKAIKRGEAFICLMANQLDIDEALKNGAYAIITSESVKISDEEVAYIKVENIQSALFRLMRFFISQNGLKFFYVNAVLMAILGRMSVKNATLLPTQIDELFKSVYFARKGEIFFSDKSYLLEQLSPIYECVFSDPNATLTTKGSMFFINTICDGVYYQNLNISEVFLGDFCGLIKFLNQNNISFKISDFKNLGHFEPIFIDKDFQATSFGSTFRAVIVESDLELLKLEISYLSENFSQDDFIIAIPKSENFKVKNAFYFDNVSEITTLKNFRYILVFSKKLEVLNALNQQKPQENLFSHLL</sequence>
<comment type="caution">
    <text evidence="1">The sequence shown here is derived from an EMBL/GenBank/DDBJ whole genome shotgun (WGS) entry which is preliminary data.</text>
</comment>
<reference evidence="1" key="1">
    <citation type="submission" date="2022-08" db="EMBL/GenBank/DDBJ databases">
        <authorList>
            <person name="Wang H."/>
        </authorList>
    </citation>
    <scope>NUCLEOTIDE SEQUENCE</scope>
    <source>
        <strain evidence="1">PS10</strain>
    </source>
</reference>
<dbReference type="Proteomes" id="UP001173801">
    <property type="component" value="Unassembled WGS sequence"/>
</dbReference>
<keyword evidence="2" id="KW-1185">Reference proteome</keyword>
<dbReference type="EMBL" id="JANURM010000004">
    <property type="protein sequence ID" value="MDL0088703.1"/>
    <property type="molecule type" value="Genomic_DNA"/>
</dbReference>
<organism evidence="1 2">
    <name type="scientific">Campylobacter gastrosuis</name>
    <dbReference type="NCBI Taxonomy" id="2974576"/>
    <lineage>
        <taxon>Bacteria</taxon>
        <taxon>Pseudomonadati</taxon>
        <taxon>Campylobacterota</taxon>
        <taxon>Epsilonproteobacteria</taxon>
        <taxon>Campylobacterales</taxon>
        <taxon>Campylobacteraceae</taxon>
        <taxon>Campylobacter</taxon>
    </lineage>
</organism>
<accession>A0ABT7HQK2</accession>